<proteinExistence type="predicted"/>
<organism evidence="1">
    <name type="scientific">Arion vulgaris</name>
    <dbReference type="NCBI Taxonomy" id="1028688"/>
    <lineage>
        <taxon>Eukaryota</taxon>
        <taxon>Metazoa</taxon>
        <taxon>Spiralia</taxon>
        <taxon>Lophotrochozoa</taxon>
        <taxon>Mollusca</taxon>
        <taxon>Gastropoda</taxon>
        <taxon>Heterobranchia</taxon>
        <taxon>Euthyneura</taxon>
        <taxon>Panpulmonata</taxon>
        <taxon>Eupulmonata</taxon>
        <taxon>Stylommatophora</taxon>
        <taxon>Helicina</taxon>
        <taxon>Arionoidea</taxon>
        <taxon>Arionidae</taxon>
        <taxon>Arion</taxon>
    </lineage>
</organism>
<protein>
    <submittedName>
        <fullName evidence="1">Uncharacterized protein</fullName>
    </submittedName>
</protein>
<evidence type="ECO:0000313" key="1">
    <source>
        <dbReference type="EMBL" id="CEK79139.1"/>
    </source>
</evidence>
<accession>A0A0B7ADR2</accession>
<reference evidence="1" key="1">
    <citation type="submission" date="2014-12" db="EMBL/GenBank/DDBJ databases">
        <title>Insight into the proteome of Arion vulgaris.</title>
        <authorList>
            <person name="Aradska J."/>
            <person name="Bulat T."/>
            <person name="Smidak R."/>
            <person name="Sarate P."/>
            <person name="Gangsoo J."/>
            <person name="Sialana F."/>
            <person name="Bilban M."/>
            <person name="Lubec G."/>
        </authorList>
    </citation>
    <scope>NUCLEOTIDE SEQUENCE</scope>
    <source>
        <tissue evidence="1">Skin</tissue>
    </source>
</reference>
<sequence length="88" mass="10002">MSKDMHTDHFHDSLVKQILHFAPQTSSSACTMFNFKVITSLVRLNIKYSFFQKVIAGKVKDVPLYIFNSPTTRAVDACMSYLSLLQTP</sequence>
<dbReference type="PROSITE" id="PS51257">
    <property type="entry name" value="PROKAR_LIPOPROTEIN"/>
    <property type="match status" value="1"/>
</dbReference>
<gene>
    <name evidence="1" type="primary">ORF113831</name>
</gene>
<dbReference type="AlphaFoldDB" id="A0A0B7ADR2"/>
<name>A0A0B7ADR2_9EUPU</name>
<dbReference type="EMBL" id="HACG01032274">
    <property type="protein sequence ID" value="CEK79139.1"/>
    <property type="molecule type" value="Transcribed_RNA"/>
</dbReference>
<feature type="non-terminal residue" evidence="1">
    <location>
        <position position="88"/>
    </location>
</feature>